<evidence type="ECO:0000256" key="1">
    <source>
        <dbReference type="SAM" id="MobiDB-lite"/>
    </source>
</evidence>
<dbReference type="GeneID" id="127751414"/>
<dbReference type="Proteomes" id="UP000504606">
    <property type="component" value="Unplaced"/>
</dbReference>
<reference evidence="3" key="1">
    <citation type="submission" date="2025-08" db="UniProtKB">
        <authorList>
            <consortium name="RefSeq"/>
        </authorList>
    </citation>
    <scope>IDENTIFICATION</scope>
    <source>
        <tissue evidence="3">Whole organism</tissue>
    </source>
</reference>
<organism evidence="2 3">
    <name type="scientific">Frankliniella occidentalis</name>
    <name type="common">Western flower thrips</name>
    <name type="synonym">Euthrips occidentalis</name>
    <dbReference type="NCBI Taxonomy" id="133901"/>
    <lineage>
        <taxon>Eukaryota</taxon>
        <taxon>Metazoa</taxon>
        <taxon>Ecdysozoa</taxon>
        <taxon>Arthropoda</taxon>
        <taxon>Hexapoda</taxon>
        <taxon>Insecta</taxon>
        <taxon>Pterygota</taxon>
        <taxon>Neoptera</taxon>
        <taxon>Paraneoptera</taxon>
        <taxon>Thysanoptera</taxon>
        <taxon>Terebrantia</taxon>
        <taxon>Thripoidea</taxon>
        <taxon>Thripidae</taxon>
        <taxon>Frankliniella</taxon>
    </lineage>
</organism>
<dbReference type="RefSeq" id="XP_052130894.1">
    <property type="nucleotide sequence ID" value="XM_052274934.1"/>
</dbReference>
<proteinExistence type="predicted"/>
<dbReference type="AlphaFoldDB" id="A0A9C6X828"/>
<accession>A0A9C6X828</accession>
<feature type="compositionally biased region" description="Low complexity" evidence="1">
    <location>
        <begin position="31"/>
        <end position="60"/>
    </location>
</feature>
<feature type="region of interest" description="Disordered" evidence="1">
    <location>
        <begin position="110"/>
        <end position="161"/>
    </location>
</feature>
<dbReference type="KEGG" id="foc:127751414"/>
<feature type="region of interest" description="Disordered" evidence="1">
    <location>
        <begin position="31"/>
        <end position="79"/>
    </location>
</feature>
<feature type="compositionally biased region" description="Polar residues" evidence="1">
    <location>
        <begin position="110"/>
        <end position="119"/>
    </location>
</feature>
<sequence>MDPEKPTVAEEVRLKRLLQFSNLLAGGAASTAARSSASSSSSTRATVGPSAAAGSAAPTVHGGYTLGASSSVGSSSAPPVAPFAGGSTLGASSSAGLSLAPPVPTSSGGYTLGTLSAGPSSAPPVPTSSRGYTPGASVSSSAPRDVLSSGSASVINPRSSCPVEGSSGAAVMFLNGSDSADLSKILQRLLQSAAAIRPGLDACSTQQLPRRQPLQELNPGNMVALYAIT</sequence>
<evidence type="ECO:0000313" key="2">
    <source>
        <dbReference type="Proteomes" id="UP000504606"/>
    </source>
</evidence>
<gene>
    <name evidence="3" type="primary">LOC127751414</name>
</gene>
<feature type="compositionally biased region" description="Low complexity" evidence="1">
    <location>
        <begin position="67"/>
        <end position="79"/>
    </location>
</feature>
<name>A0A9C6X828_FRAOC</name>
<feature type="compositionally biased region" description="Polar residues" evidence="1">
    <location>
        <begin position="127"/>
        <end position="159"/>
    </location>
</feature>
<keyword evidence="2" id="KW-1185">Reference proteome</keyword>
<protein>
    <submittedName>
        <fullName evidence="3">Uncharacterized protein LOC127751414</fullName>
    </submittedName>
</protein>
<evidence type="ECO:0000313" key="3">
    <source>
        <dbReference type="RefSeq" id="XP_052130894.1"/>
    </source>
</evidence>